<gene>
    <name evidence="2" type="ORF">H9Y04_02470</name>
</gene>
<protein>
    <recommendedName>
        <fullName evidence="4">Secreted protein</fullName>
    </recommendedName>
</protein>
<feature type="signal peptide" evidence="1">
    <location>
        <begin position="1"/>
        <end position="34"/>
    </location>
</feature>
<organism evidence="2 3">
    <name type="scientific">Streptomyces polyasparticus</name>
    <dbReference type="NCBI Taxonomy" id="2767826"/>
    <lineage>
        <taxon>Bacteria</taxon>
        <taxon>Bacillati</taxon>
        <taxon>Actinomycetota</taxon>
        <taxon>Actinomycetes</taxon>
        <taxon>Kitasatosporales</taxon>
        <taxon>Streptomycetaceae</taxon>
        <taxon>Streptomyces</taxon>
    </lineage>
</organism>
<evidence type="ECO:0000313" key="2">
    <source>
        <dbReference type="EMBL" id="MBC9711436.1"/>
    </source>
</evidence>
<sequence>MRRPPRPPVRALLPLRPLALALLLALTGATAAHAAAAPITAPASSAASAPCEDPRDQARSVLARGLAVYAPHLTPAQRAELADHLVRNVLVPAVRDESATALLAKVRPLAALTRGDVQQGTAVFRELLHVAAADQSASAPVRLATSGLERDLVNALGLMAVFADALADLSAPARS</sequence>
<proteinExistence type="predicted"/>
<feature type="chain" id="PRO_5047091562" description="Secreted protein" evidence="1">
    <location>
        <begin position="35"/>
        <end position="175"/>
    </location>
</feature>
<keyword evidence="3" id="KW-1185">Reference proteome</keyword>
<dbReference type="RefSeq" id="WP_187811968.1">
    <property type="nucleotide sequence ID" value="NZ_JACTVJ010000002.1"/>
</dbReference>
<reference evidence="2 3" key="1">
    <citation type="submission" date="2020-08" db="EMBL/GenBank/DDBJ databases">
        <title>Genemic of Streptomyces polyaspartic.</title>
        <authorList>
            <person name="Liu W."/>
        </authorList>
    </citation>
    <scope>NUCLEOTIDE SEQUENCE [LARGE SCALE GENOMIC DNA]</scope>
    <source>
        <strain evidence="2 3">TRM66268-LWL</strain>
    </source>
</reference>
<evidence type="ECO:0000256" key="1">
    <source>
        <dbReference type="SAM" id="SignalP"/>
    </source>
</evidence>
<evidence type="ECO:0000313" key="3">
    <source>
        <dbReference type="Proteomes" id="UP000642284"/>
    </source>
</evidence>
<evidence type="ECO:0008006" key="4">
    <source>
        <dbReference type="Google" id="ProtNLM"/>
    </source>
</evidence>
<dbReference type="Proteomes" id="UP000642284">
    <property type="component" value="Unassembled WGS sequence"/>
</dbReference>
<name>A0ABR7S7I6_9ACTN</name>
<keyword evidence="1" id="KW-0732">Signal</keyword>
<comment type="caution">
    <text evidence="2">The sequence shown here is derived from an EMBL/GenBank/DDBJ whole genome shotgun (WGS) entry which is preliminary data.</text>
</comment>
<accession>A0ABR7S7I6</accession>
<dbReference type="EMBL" id="JACTVJ010000002">
    <property type="protein sequence ID" value="MBC9711436.1"/>
    <property type="molecule type" value="Genomic_DNA"/>
</dbReference>